<feature type="modified residue" description="4-aspartylphosphate" evidence="10">
    <location>
        <position position="847"/>
    </location>
</feature>
<evidence type="ECO:0000256" key="3">
    <source>
        <dbReference type="ARBA" id="ARBA00021495"/>
    </source>
</evidence>
<dbReference type="GO" id="GO:0000155">
    <property type="term" value="F:phosphorelay sensor kinase activity"/>
    <property type="evidence" value="ECO:0007669"/>
    <property type="project" value="InterPro"/>
</dbReference>
<evidence type="ECO:0000256" key="1">
    <source>
        <dbReference type="ARBA" id="ARBA00000085"/>
    </source>
</evidence>
<dbReference type="PROSITE" id="PS50851">
    <property type="entry name" value="CHEW"/>
    <property type="match status" value="1"/>
</dbReference>
<dbReference type="GO" id="GO:0005737">
    <property type="term" value="C:cytoplasm"/>
    <property type="evidence" value="ECO:0007669"/>
    <property type="project" value="InterPro"/>
</dbReference>
<feature type="domain" description="Histidine kinase" evidence="11">
    <location>
        <begin position="251"/>
        <end position="490"/>
    </location>
</feature>
<feature type="modified residue" description="Phosphohistidine" evidence="9">
    <location>
        <position position="44"/>
    </location>
</feature>
<dbReference type="InterPro" id="IPR036890">
    <property type="entry name" value="HATPase_C_sf"/>
</dbReference>
<dbReference type="InterPro" id="IPR004105">
    <property type="entry name" value="CheA-like_dim"/>
</dbReference>
<organism evidence="15 16">
    <name type="scientific">Rhodopseudomonas palustris</name>
    <dbReference type="NCBI Taxonomy" id="1076"/>
    <lineage>
        <taxon>Bacteria</taxon>
        <taxon>Pseudomonadati</taxon>
        <taxon>Pseudomonadota</taxon>
        <taxon>Alphaproteobacteria</taxon>
        <taxon>Hyphomicrobiales</taxon>
        <taxon>Nitrobacteraceae</taxon>
        <taxon>Rhodopseudomonas</taxon>
    </lineage>
</organism>
<dbReference type="InterPro" id="IPR002545">
    <property type="entry name" value="CheW-lke_dom"/>
</dbReference>
<dbReference type="SUPFAM" id="SSF55874">
    <property type="entry name" value="ATPase domain of HSP90 chaperone/DNA topoisomerase II/histidine kinase"/>
    <property type="match status" value="1"/>
</dbReference>
<dbReference type="SMART" id="SM00260">
    <property type="entry name" value="CheW"/>
    <property type="match status" value="1"/>
</dbReference>
<reference evidence="15 16" key="1">
    <citation type="submission" date="2014-11" db="EMBL/GenBank/DDBJ databases">
        <title>Genomics and ecophysiology of heterotrophic nitrogen fixing bacteria isolated from estuarine surface water.</title>
        <authorList>
            <person name="Bentzon-Tilia M."/>
            <person name="Severin I."/>
            <person name="Hansen L.H."/>
            <person name="Riemann L."/>
        </authorList>
    </citation>
    <scope>NUCLEOTIDE SEQUENCE [LARGE SCALE GENOMIC DNA]</scope>
    <source>
        <strain evidence="15 16">BAL398</strain>
    </source>
</reference>
<keyword evidence="7" id="KW-0902">Two-component regulatory system</keyword>
<dbReference type="CDD" id="cd00088">
    <property type="entry name" value="HPT"/>
    <property type="match status" value="1"/>
</dbReference>
<dbReference type="Gene3D" id="2.30.30.40">
    <property type="entry name" value="SH3 Domains"/>
    <property type="match status" value="1"/>
</dbReference>
<dbReference type="PANTHER" id="PTHR43395">
    <property type="entry name" value="SENSOR HISTIDINE KINASE CHEA"/>
    <property type="match status" value="1"/>
</dbReference>
<dbReference type="Pfam" id="PF02518">
    <property type="entry name" value="HATPase_c"/>
    <property type="match status" value="1"/>
</dbReference>
<dbReference type="InterPro" id="IPR036641">
    <property type="entry name" value="HPT_dom_sf"/>
</dbReference>
<evidence type="ECO:0000256" key="5">
    <source>
        <dbReference type="ARBA" id="ARBA00022679"/>
    </source>
</evidence>
<dbReference type="FunFam" id="3.30.565.10:FF:000016">
    <property type="entry name" value="Chemotaxis protein CheA, putative"/>
    <property type="match status" value="1"/>
</dbReference>
<dbReference type="InterPro" id="IPR051315">
    <property type="entry name" value="Bact_Chemotaxis_CheA"/>
</dbReference>
<evidence type="ECO:0000256" key="2">
    <source>
        <dbReference type="ARBA" id="ARBA00012438"/>
    </source>
</evidence>
<dbReference type="InterPro" id="IPR001789">
    <property type="entry name" value="Sig_transdc_resp-reg_receiver"/>
</dbReference>
<sequence>MDDLLREFLTETNESLDTVDNQLVRFEQDPNNAKILDNIFRLVHTIKGTCGFLGLPRLEALAHAAETLMGKFRDGMPVTGEAVSSILATIDRIKEILGGLEATETEPEGVDADLIDELQLLVERGMAAMTHTEAVAELEPEPEAKPDAVTAAVADPHAVPQILERELRPGEVSLDELERAFQETATEVVTPPIAPATAPVAEAEAATAPIAAEPKAAVKLVKPAAKKTAVEIETPEGDRVANQSIRVNVDTLEHLMTMVSELVLTRNQLLEISRRHEDTEFKVPLQRLSTVTAELQDGVMKTRMQPIGNAWQKLPRIVRDLAGELGKHIELEMHGADTELDRQVLDLIKDPLTHMVRNSADHGLETPAERAASGKPEQGTIRLSAYHEGGHIIICIADNGRGLDTDRIKAKAVANGLASEADIEKMTEAQIHKFIFAPGFSTAAAVTSVSGRGVGMDVVRTNIDQIGGTIEIKSVAGEGSSVTIKIPLTLAIVSALIVEAGGDRFAIPQLAVVELVRARANSEHRIERIKDTPVLRLRDKLLPLMHLKKLLEIDDGAALSDPENGFIVVTQVGSQTFGIVVDGVFHTEEIVVKPMSTKLRHIGMFSGNTILGDGAVIMIVDPNGIAQALGTSVAAQHDMSEQNAAARGGNVEQLTSLLVFRAGSPQPKAVPLSLVTRLEEIASDKIEFSNGRHMVQYRDQLMPLVLMDGVSVATSGVQPILVFADDDRTMGLAVDEIVDIVEEHLTIQVGSSREGVLGSAVIKALATEVIDVGHFLPMAFADWFSRKEMKQSTTAQSILLVDDSAFFRNMLGPVLKAAGYKVRLATSAVEGLGLLRSGGRYDVVLTDIEMPEMNGFEFAEAIRADTKLATTPIIAISSLVSPAAIERGRQAGFHDYVAKFDRPGLIAALKEQTAQQAMASELEQAA</sequence>
<evidence type="ECO:0000259" key="13">
    <source>
        <dbReference type="PROSITE" id="PS50851"/>
    </source>
</evidence>
<evidence type="ECO:0000256" key="10">
    <source>
        <dbReference type="PROSITE-ProRule" id="PRU00169"/>
    </source>
</evidence>
<dbReference type="Gene3D" id="3.30.565.10">
    <property type="entry name" value="Histidine kinase-like ATPase, C-terminal domain"/>
    <property type="match status" value="1"/>
</dbReference>
<evidence type="ECO:0000256" key="8">
    <source>
        <dbReference type="ARBA" id="ARBA00035100"/>
    </source>
</evidence>
<dbReference type="Pfam" id="PF00072">
    <property type="entry name" value="Response_reg"/>
    <property type="match status" value="1"/>
</dbReference>
<dbReference type="Proteomes" id="UP000032515">
    <property type="component" value="Unassembled WGS sequence"/>
</dbReference>
<evidence type="ECO:0000313" key="16">
    <source>
        <dbReference type="Proteomes" id="UP000032515"/>
    </source>
</evidence>
<keyword evidence="6" id="KW-0418">Kinase</keyword>
<dbReference type="Gene3D" id="1.10.287.560">
    <property type="entry name" value="Histidine kinase CheA-like, homodimeric domain"/>
    <property type="match status" value="1"/>
</dbReference>
<evidence type="ECO:0000259" key="12">
    <source>
        <dbReference type="PROSITE" id="PS50110"/>
    </source>
</evidence>
<dbReference type="PROSITE" id="PS50894">
    <property type="entry name" value="HPT"/>
    <property type="match status" value="1"/>
</dbReference>
<dbReference type="CDD" id="cd00731">
    <property type="entry name" value="CheA_reg"/>
    <property type="match status" value="1"/>
</dbReference>
<dbReference type="SMART" id="SM00387">
    <property type="entry name" value="HATPase_c"/>
    <property type="match status" value="1"/>
</dbReference>
<dbReference type="EC" id="2.7.13.3" evidence="2"/>
<dbReference type="STRING" id="1421013.GCA_000504425_00327"/>
<dbReference type="SUPFAM" id="SSF50341">
    <property type="entry name" value="CheW-like"/>
    <property type="match status" value="2"/>
</dbReference>
<comment type="function">
    <text evidence="8">Involved in the transmission of sensory signals from the chemoreceptors to the flagellar motors. CheA is autophosphorylated; it can transfer its phosphate group to either CheB or CheY.</text>
</comment>
<keyword evidence="5" id="KW-0808">Transferase</keyword>
<dbReference type="RefSeq" id="WP_044408812.1">
    <property type="nucleotide sequence ID" value="NZ_JXXE01000172.1"/>
</dbReference>
<dbReference type="SUPFAM" id="SSF47226">
    <property type="entry name" value="Histidine-containing phosphotransfer domain, HPT domain"/>
    <property type="match status" value="1"/>
</dbReference>
<dbReference type="InterPro" id="IPR005467">
    <property type="entry name" value="His_kinase_dom"/>
</dbReference>
<feature type="domain" description="Response regulatory" evidence="12">
    <location>
        <begin position="797"/>
        <end position="914"/>
    </location>
</feature>
<dbReference type="PROSITE" id="PS50109">
    <property type="entry name" value="HIS_KIN"/>
    <property type="match status" value="1"/>
</dbReference>
<name>A0A0D7EZT7_RHOPL</name>
<dbReference type="SMART" id="SM00448">
    <property type="entry name" value="REC"/>
    <property type="match status" value="1"/>
</dbReference>
<dbReference type="EMBL" id="JXXE01000172">
    <property type="protein sequence ID" value="KIZ44962.1"/>
    <property type="molecule type" value="Genomic_DNA"/>
</dbReference>
<dbReference type="InterPro" id="IPR036061">
    <property type="entry name" value="CheW-like_dom_sf"/>
</dbReference>
<dbReference type="SUPFAM" id="SSF52172">
    <property type="entry name" value="CheY-like"/>
    <property type="match status" value="1"/>
</dbReference>
<evidence type="ECO:0000259" key="14">
    <source>
        <dbReference type="PROSITE" id="PS50894"/>
    </source>
</evidence>
<dbReference type="CDD" id="cd16916">
    <property type="entry name" value="HATPase_CheA-like"/>
    <property type="match status" value="1"/>
</dbReference>
<dbReference type="Pfam" id="PF01584">
    <property type="entry name" value="CheW"/>
    <property type="match status" value="1"/>
</dbReference>
<dbReference type="AlphaFoldDB" id="A0A0D7EZT7"/>
<dbReference type="PATRIC" id="fig|1076.23.peg.1080"/>
<dbReference type="PROSITE" id="PS50110">
    <property type="entry name" value="RESPONSE_REGULATORY"/>
    <property type="match status" value="1"/>
</dbReference>
<evidence type="ECO:0000313" key="15">
    <source>
        <dbReference type="EMBL" id="KIZ44962.1"/>
    </source>
</evidence>
<protein>
    <recommendedName>
        <fullName evidence="3">Chemotaxis protein CheA</fullName>
        <ecNumber evidence="2">2.7.13.3</ecNumber>
    </recommendedName>
</protein>
<gene>
    <name evidence="15" type="ORF">OO17_08830</name>
</gene>
<dbReference type="Gene3D" id="1.20.120.160">
    <property type="entry name" value="HPT domain"/>
    <property type="match status" value="1"/>
</dbReference>
<dbReference type="InterPro" id="IPR004358">
    <property type="entry name" value="Sig_transdc_His_kin-like_C"/>
</dbReference>
<evidence type="ECO:0000259" key="11">
    <source>
        <dbReference type="PROSITE" id="PS50109"/>
    </source>
</evidence>
<dbReference type="PRINTS" id="PR00344">
    <property type="entry name" value="BCTRLSENSOR"/>
</dbReference>
<feature type="domain" description="CheW-like" evidence="13">
    <location>
        <begin position="492"/>
        <end position="631"/>
    </location>
</feature>
<keyword evidence="4 10" id="KW-0597">Phosphoprotein</keyword>
<dbReference type="PANTHER" id="PTHR43395:SF1">
    <property type="entry name" value="CHEMOTAXIS PROTEIN CHEA"/>
    <property type="match status" value="1"/>
</dbReference>
<proteinExistence type="predicted"/>
<evidence type="ECO:0000256" key="7">
    <source>
        <dbReference type="ARBA" id="ARBA00023012"/>
    </source>
</evidence>
<dbReference type="SMART" id="SM01231">
    <property type="entry name" value="H-kinase_dim"/>
    <property type="match status" value="1"/>
</dbReference>
<dbReference type="Gene3D" id="3.40.50.2300">
    <property type="match status" value="1"/>
</dbReference>
<evidence type="ECO:0000256" key="6">
    <source>
        <dbReference type="ARBA" id="ARBA00022777"/>
    </source>
</evidence>
<evidence type="ECO:0000256" key="4">
    <source>
        <dbReference type="ARBA" id="ARBA00022553"/>
    </source>
</evidence>
<dbReference type="Pfam" id="PF01627">
    <property type="entry name" value="Hpt"/>
    <property type="match status" value="1"/>
</dbReference>
<dbReference type="InterPro" id="IPR037006">
    <property type="entry name" value="CheA-like_homodim_sf"/>
</dbReference>
<dbReference type="OrthoDB" id="9803176at2"/>
<dbReference type="InterPro" id="IPR036097">
    <property type="entry name" value="HisK_dim/P_sf"/>
</dbReference>
<comment type="catalytic activity">
    <reaction evidence="1">
        <text>ATP + protein L-histidine = ADP + protein N-phospho-L-histidine.</text>
        <dbReference type="EC" id="2.7.13.3"/>
    </reaction>
</comment>
<dbReference type="GO" id="GO:0006935">
    <property type="term" value="P:chemotaxis"/>
    <property type="evidence" value="ECO:0007669"/>
    <property type="project" value="InterPro"/>
</dbReference>
<dbReference type="InterPro" id="IPR011006">
    <property type="entry name" value="CheY-like_superfamily"/>
</dbReference>
<feature type="domain" description="HPt" evidence="14">
    <location>
        <begin position="1"/>
        <end position="100"/>
    </location>
</feature>
<dbReference type="InterPro" id="IPR008207">
    <property type="entry name" value="Sig_transdc_His_kin_Hpt_dom"/>
</dbReference>
<dbReference type="Pfam" id="PF02895">
    <property type="entry name" value="H-kinase_dim"/>
    <property type="match status" value="1"/>
</dbReference>
<dbReference type="InterPro" id="IPR003594">
    <property type="entry name" value="HATPase_dom"/>
</dbReference>
<accession>A0A0D7EZT7</accession>
<comment type="caution">
    <text evidence="15">The sequence shown here is derived from an EMBL/GenBank/DDBJ whole genome shotgun (WGS) entry which is preliminary data.</text>
</comment>
<dbReference type="SMART" id="SM00073">
    <property type="entry name" value="HPT"/>
    <property type="match status" value="1"/>
</dbReference>
<evidence type="ECO:0000256" key="9">
    <source>
        <dbReference type="PROSITE-ProRule" id="PRU00110"/>
    </source>
</evidence>
<dbReference type="SUPFAM" id="SSF47384">
    <property type="entry name" value="Homodimeric domain of signal transducing histidine kinase"/>
    <property type="match status" value="1"/>
</dbReference>